<protein>
    <submittedName>
        <fullName evidence="7">Oligopeptide ABC transporter, periplasmic oligopeptide-binding protein OppA (TC 3.A.1.5.1)</fullName>
    </submittedName>
</protein>
<organism evidence="7 8">
    <name type="scientific">Arthrobacter rhombi</name>
    <dbReference type="NCBI Taxonomy" id="71253"/>
    <lineage>
        <taxon>Bacteria</taxon>
        <taxon>Bacillati</taxon>
        <taxon>Actinomycetota</taxon>
        <taxon>Actinomycetes</taxon>
        <taxon>Micrococcales</taxon>
        <taxon>Micrococcaceae</taxon>
        <taxon>Arthrobacter</taxon>
    </lineage>
</organism>
<keyword evidence="3" id="KW-0813">Transport</keyword>
<keyword evidence="8" id="KW-1185">Reference proteome</keyword>
<dbReference type="PIRSF" id="PIRSF002741">
    <property type="entry name" value="MppA"/>
    <property type="match status" value="1"/>
</dbReference>
<keyword evidence="4 5" id="KW-0732">Signal</keyword>
<feature type="signal peptide" evidence="5">
    <location>
        <begin position="1"/>
        <end position="24"/>
    </location>
</feature>
<dbReference type="Gene3D" id="3.40.190.10">
    <property type="entry name" value="Periplasmic binding protein-like II"/>
    <property type="match status" value="1"/>
</dbReference>
<evidence type="ECO:0000256" key="5">
    <source>
        <dbReference type="SAM" id="SignalP"/>
    </source>
</evidence>
<dbReference type="Gene3D" id="3.90.76.10">
    <property type="entry name" value="Dipeptide-binding Protein, Domain 1"/>
    <property type="match status" value="1"/>
</dbReference>
<evidence type="ECO:0000256" key="4">
    <source>
        <dbReference type="ARBA" id="ARBA00022729"/>
    </source>
</evidence>
<evidence type="ECO:0000259" key="6">
    <source>
        <dbReference type="Pfam" id="PF00496"/>
    </source>
</evidence>
<dbReference type="GO" id="GO:0042597">
    <property type="term" value="C:periplasmic space"/>
    <property type="evidence" value="ECO:0007669"/>
    <property type="project" value="UniProtKB-ARBA"/>
</dbReference>
<proteinExistence type="inferred from homology"/>
<sequence length="544" mass="59011">MTTSKRAFRLALATAGIGALSLSACTGPAGDTGGDSGDSGSKVTVGTTDKIVSLDPAGAYDNGSLTVMTQVYPFLLNSKPGSAEPEPGIATSAEFTSPKEFTVKLKDGLKFANGNDLTSSDVKFSFDRVVSIDDPQGPAALLTNLDRVEAPDDSTVVFHLKAGNDQTFLGVLTSATGPIVDEEVFSKDKITPDNEIVKGKAFAGQYEITNYTKNELVTYKAFDGYKGLLDKPKTDTVDYKYYTSANNLKLDIQQGNIDVAFRSLAATDIADLEKDDKVKVHKGPGGELRYVVFNFNTMPFGAKTSDADPDKALAVRQAMADSINRQDIATQVYKDTYTPVYSFVPTGLPGATEPLKEMYGDGDGGADVDRAKKRLKDAGVKTPVELNIQYNADHYGPSSGEEYAMVKSQLEDTDLFKVNLQSTEWVQYNKDRTQDVYPIYQLGWFPDYSDADNYLTPFFTPDNFLANHYDNKKVGSLIAKQQVTKDKDKRSELIGEIQTDVAKDLSTLPILQGSTVAIAGTDVEGVDSTLDASYKFRIGVISKK</sequence>
<name>A0A1R4GG85_9MICC</name>
<dbReference type="Pfam" id="PF00496">
    <property type="entry name" value="SBP_bac_5"/>
    <property type="match status" value="1"/>
</dbReference>
<evidence type="ECO:0000313" key="8">
    <source>
        <dbReference type="Proteomes" id="UP000195913"/>
    </source>
</evidence>
<dbReference type="InterPro" id="IPR000914">
    <property type="entry name" value="SBP_5_dom"/>
</dbReference>
<evidence type="ECO:0000313" key="7">
    <source>
        <dbReference type="EMBL" id="SJM67085.1"/>
    </source>
</evidence>
<dbReference type="RefSeq" id="WP_086999184.1">
    <property type="nucleotide sequence ID" value="NZ_FUHW01000037.1"/>
</dbReference>
<dbReference type="GO" id="GO:1904680">
    <property type="term" value="F:peptide transmembrane transporter activity"/>
    <property type="evidence" value="ECO:0007669"/>
    <property type="project" value="TreeGrafter"/>
</dbReference>
<comment type="subcellular location">
    <subcellularLocation>
        <location evidence="1">Cell envelope</location>
    </subcellularLocation>
</comment>
<dbReference type="EMBL" id="FUHW01000037">
    <property type="protein sequence ID" value="SJM67085.1"/>
    <property type="molecule type" value="Genomic_DNA"/>
</dbReference>
<dbReference type="Proteomes" id="UP000195913">
    <property type="component" value="Unassembled WGS sequence"/>
</dbReference>
<dbReference type="PANTHER" id="PTHR30290">
    <property type="entry name" value="PERIPLASMIC BINDING COMPONENT OF ABC TRANSPORTER"/>
    <property type="match status" value="1"/>
</dbReference>
<dbReference type="InterPro" id="IPR030678">
    <property type="entry name" value="Peptide/Ni-bd"/>
</dbReference>
<dbReference type="AlphaFoldDB" id="A0A1R4GG85"/>
<comment type="similarity">
    <text evidence="2">Belongs to the bacterial solute-binding protein 5 family.</text>
</comment>
<dbReference type="GO" id="GO:0043190">
    <property type="term" value="C:ATP-binding cassette (ABC) transporter complex"/>
    <property type="evidence" value="ECO:0007669"/>
    <property type="project" value="InterPro"/>
</dbReference>
<dbReference type="GO" id="GO:0015833">
    <property type="term" value="P:peptide transport"/>
    <property type="evidence" value="ECO:0007669"/>
    <property type="project" value="TreeGrafter"/>
</dbReference>
<dbReference type="PROSITE" id="PS51257">
    <property type="entry name" value="PROKAR_LIPOPROTEIN"/>
    <property type="match status" value="1"/>
</dbReference>
<feature type="chain" id="PRO_5038620530" evidence="5">
    <location>
        <begin position="25"/>
        <end position="544"/>
    </location>
</feature>
<accession>A0A1R4GG85</accession>
<dbReference type="SUPFAM" id="SSF53850">
    <property type="entry name" value="Periplasmic binding protein-like II"/>
    <property type="match status" value="1"/>
</dbReference>
<feature type="domain" description="Solute-binding protein family 5" evidence="6">
    <location>
        <begin position="84"/>
        <end position="463"/>
    </location>
</feature>
<dbReference type="InterPro" id="IPR039424">
    <property type="entry name" value="SBP_5"/>
</dbReference>
<evidence type="ECO:0000256" key="1">
    <source>
        <dbReference type="ARBA" id="ARBA00004196"/>
    </source>
</evidence>
<dbReference type="PANTHER" id="PTHR30290:SF10">
    <property type="entry name" value="PERIPLASMIC OLIGOPEPTIDE-BINDING PROTEIN-RELATED"/>
    <property type="match status" value="1"/>
</dbReference>
<reference evidence="7 8" key="1">
    <citation type="submission" date="2017-02" db="EMBL/GenBank/DDBJ databases">
        <authorList>
            <person name="Peterson S.W."/>
        </authorList>
    </citation>
    <scope>NUCLEOTIDE SEQUENCE [LARGE SCALE GENOMIC DNA]</scope>
    <source>
        <strain evidence="7 8">B Ar 00.02</strain>
    </source>
</reference>
<gene>
    <name evidence="7" type="ORF">FM101_10215</name>
</gene>
<evidence type="ECO:0000256" key="3">
    <source>
        <dbReference type="ARBA" id="ARBA00022448"/>
    </source>
</evidence>
<dbReference type="GO" id="GO:0030313">
    <property type="term" value="C:cell envelope"/>
    <property type="evidence" value="ECO:0007669"/>
    <property type="project" value="UniProtKB-SubCell"/>
</dbReference>
<dbReference type="Gene3D" id="3.10.105.10">
    <property type="entry name" value="Dipeptide-binding Protein, Domain 3"/>
    <property type="match status" value="1"/>
</dbReference>
<evidence type="ECO:0000256" key="2">
    <source>
        <dbReference type="ARBA" id="ARBA00005695"/>
    </source>
</evidence>